<dbReference type="InterPro" id="IPR050771">
    <property type="entry name" value="Alpha-ketoacid_DH_E1_comp"/>
</dbReference>
<dbReference type="AlphaFoldDB" id="A0A127F640"/>
<evidence type="ECO:0000313" key="9">
    <source>
        <dbReference type="Proteomes" id="UP000070250"/>
    </source>
</evidence>
<organism evidence="8 9">
    <name type="scientific">Steroidobacter denitrificans</name>
    <dbReference type="NCBI Taxonomy" id="465721"/>
    <lineage>
        <taxon>Bacteria</taxon>
        <taxon>Pseudomonadati</taxon>
        <taxon>Pseudomonadota</taxon>
        <taxon>Gammaproteobacteria</taxon>
        <taxon>Steroidobacterales</taxon>
        <taxon>Steroidobacteraceae</taxon>
        <taxon>Steroidobacter</taxon>
    </lineage>
</organism>
<dbReference type="PANTHER" id="PTHR43380:SF1">
    <property type="entry name" value="2-OXOISOVALERATE DEHYDROGENASE SUBUNIT ALPHA, MITOCHONDRIAL"/>
    <property type="match status" value="1"/>
</dbReference>
<evidence type="ECO:0000259" key="6">
    <source>
        <dbReference type="Pfam" id="PF00676"/>
    </source>
</evidence>
<protein>
    <recommendedName>
        <fullName evidence="4">2-oxoisovalerate dehydrogenase subunit alpha</fullName>
        <ecNumber evidence="4">1.2.4.4</ecNumber>
    </recommendedName>
    <alternativeName>
        <fullName evidence="4">Branched-chain alpha-keto acid dehydrogenase E1 component alpha chain</fullName>
    </alternativeName>
</protein>
<comment type="catalytic activity">
    <reaction evidence="4">
        <text>N(6)-[(R)-lipoyl]-L-lysyl-[protein] + 3-methyl-2-oxobutanoate + H(+) = N(6)-[(R)-S(8)-2-methylpropanoyldihydrolipoyl]-L-lysyl-[protein] + CO2</text>
        <dbReference type="Rhea" id="RHEA:13457"/>
        <dbReference type="Rhea" id="RHEA-COMP:10474"/>
        <dbReference type="Rhea" id="RHEA-COMP:10497"/>
        <dbReference type="ChEBI" id="CHEBI:11851"/>
        <dbReference type="ChEBI" id="CHEBI:15378"/>
        <dbReference type="ChEBI" id="CHEBI:16526"/>
        <dbReference type="ChEBI" id="CHEBI:83099"/>
        <dbReference type="ChEBI" id="CHEBI:83142"/>
        <dbReference type="EC" id="1.2.4.4"/>
    </reaction>
</comment>
<dbReference type="EMBL" id="CP011971">
    <property type="protein sequence ID" value="AMN45893.1"/>
    <property type="molecule type" value="Genomic_DNA"/>
</dbReference>
<keyword evidence="9" id="KW-1185">Reference proteome</keyword>
<feature type="domain" description="2-oxoisovalerate dehydrogenase E1 alpha subunit N-terminal" evidence="7">
    <location>
        <begin position="8"/>
        <end position="41"/>
    </location>
</feature>
<dbReference type="KEGG" id="sdf:ACG33_01960"/>
<feature type="domain" description="Dehydrogenase E1 component" evidence="6">
    <location>
        <begin position="82"/>
        <end position="377"/>
    </location>
</feature>
<dbReference type="STRING" id="465721.ACG33_01960"/>
<dbReference type="GO" id="GO:0003863">
    <property type="term" value="F:branched-chain 2-oxo acid dehydrogenase activity"/>
    <property type="evidence" value="ECO:0007669"/>
    <property type="project" value="UniProtKB-EC"/>
</dbReference>
<evidence type="ECO:0000313" key="8">
    <source>
        <dbReference type="EMBL" id="AMN45893.1"/>
    </source>
</evidence>
<dbReference type="Proteomes" id="UP000070250">
    <property type="component" value="Chromosome"/>
</dbReference>
<dbReference type="InterPro" id="IPR022593">
    <property type="entry name" value="Oxoisoval_DH_suAlpha_N_dom"/>
</dbReference>
<comment type="cofactor">
    <cofactor evidence="1 4">
        <name>thiamine diphosphate</name>
        <dbReference type="ChEBI" id="CHEBI:58937"/>
    </cofactor>
</comment>
<keyword evidence="2 4" id="KW-0560">Oxidoreductase</keyword>
<dbReference type="GO" id="GO:0009083">
    <property type="term" value="P:branched-chain amino acid catabolic process"/>
    <property type="evidence" value="ECO:0007669"/>
    <property type="project" value="TreeGrafter"/>
</dbReference>
<evidence type="ECO:0000259" key="7">
    <source>
        <dbReference type="Pfam" id="PF12573"/>
    </source>
</evidence>
<feature type="region of interest" description="Disordered" evidence="5">
    <location>
        <begin position="1"/>
        <end position="23"/>
    </location>
</feature>
<gene>
    <name evidence="8" type="ORF">ACG33_01960</name>
</gene>
<dbReference type="PANTHER" id="PTHR43380">
    <property type="entry name" value="2-OXOISOVALERATE DEHYDROGENASE SUBUNIT ALPHA, MITOCHONDRIAL"/>
    <property type="match status" value="1"/>
</dbReference>
<sequence length="415" mass="46453">MSSIPRSRLHVPRPPARPGEAPDFSYVVLSPAGAVERPDPNAPTSQIEYLADSMVRVLDDDHRAVGPWNPHLAPSDLELGLRHMLLTRIFDDRMHRAQRQGKITFYIKSTGEEAVSVAQCMALRPGDMLFPSYRNQGLHITRGRKLVDLMCQLLSNTRDMCKGRQLPVMYHWREGRLFSISGNLATQFPQAVGWAMAAAIKNEDHVAASWVGDGSTAEADFHNALLFAEVYKAPVILNVVNNQWAISTFQTFAGGEQRCFAARGPGYGLPGIRVDGNDFLAVYAVTQWAAARARTGAGPTLIELVTYRAAPHSTSDDPSRYRPKDDWEHWPLGDPIERLKSHLIALDAWSEERESLLIRQCEEEVAAAWREATTYGTLSDGPQLDPDTMFDDVLKERTSNLERQRRQLAQERAKP</sequence>
<dbReference type="InterPro" id="IPR029061">
    <property type="entry name" value="THDP-binding"/>
</dbReference>
<evidence type="ECO:0000256" key="3">
    <source>
        <dbReference type="ARBA" id="ARBA00023052"/>
    </source>
</evidence>
<dbReference type="Gene3D" id="3.40.50.970">
    <property type="match status" value="1"/>
</dbReference>
<dbReference type="InterPro" id="IPR001017">
    <property type="entry name" value="DH_E1"/>
</dbReference>
<comment type="similarity">
    <text evidence="4">Belongs to the BCKDHA family.</text>
</comment>
<evidence type="ECO:0000256" key="2">
    <source>
        <dbReference type="ARBA" id="ARBA00023002"/>
    </source>
</evidence>
<comment type="function">
    <text evidence="4">The branched-chain alpha-keto dehydrogenase complex catalyzes the overall conversion of alpha-keto acids to acyl-CoA and CO(2). It contains multiple copies of three enzymatic components: branched-chain alpha-keto acid decarboxylase (E1), lipoamide acyltransferase (E2) and lipoamide dehydrogenase (E3).</text>
</comment>
<dbReference type="Pfam" id="PF00676">
    <property type="entry name" value="E1_dh"/>
    <property type="match status" value="1"/>
</dbReference>
<dbReference type="EC" id="1.2.4.4" evidence="4"/>
<proteinExistence type="inferred from homology"/>
<accession>A0A127F640</accession>
<dbReference type="OrthoDB" id="9766715at2"/>
<evidence type="ECO:0000256" key="5">
    <source>
        <dbReference type="SAM" id="MobiDB-lite"/>
    </source>
</evidence>
<evidence type="ECO:0000256" key="4">
    <source>
        <dbReference type="RuleBase" id="RU365014"/>
    </source>
</evidence>
<dbReference type="RefSeq" id="WP_066918264.1">
    <property type="nucleotide sequence ID" value="NZ_CP011971.1"/>
</dbReference>
<name>A0A127F640_STEDE</name>
<reference evidence="8 9" key="1">
    <citation type="submission" date="2015-06" db="EMBL/GenBank/DDBJ databases">
        <title>A Comprehensive Approach to Explore the Metabolic and Phylogenetic Diversity of Bacterial Steroid Degradation in the Environment: Testosterone as an Example.</title>
        <authorList>
            <person name="Yang F.-C."/>
            <person name="Chen Y.-L."/>
            <person name="Yu C.-P."/>
            <person name="Tang S.-L."/>
            <person name="Wang P.-H."/>
            <person name="Ismail W."/>
            <person name="Wang C.-H."/>
            <person name="Yang C.-Y."/>
            <person name="Chiang Y.-R."/>
        </authorList>
    </citation>
    <scope>NUCLEOTIDE SEQUENCE [LARGE SCALE GENOMIC DNA]</scope>
    <source>
        <strain evidence="8 9">DSM 18526</strain>
    </source>
</reference>
<evidence type="ECO:0000256" key="1">
    <source>
        <dbReference type="ARBA" id="ARBA00001964"/>
    </source>
</evidence>
<keyword evidence="3 4" id="KW-0786">Thiamine pyrophosphate</keyword>
<dbReference type="PATRIC" id="fig|465721.4.peg.427"/>
<dbReference type="SUPFAM" id="SSF52518">
    <property type="entry name" value="Thiamin diphosphate-binding fold (THDP-binding)"/>
    <property type="match status" value="1"/>
</dbReference>
<dbReference type="Pfam" id="PF12573">
    <property type="entry name" value="OxoDH_E1alpha_N"/>
    <property type="match status" value="1"/>
</dbReference>
<dbReference type="CDD" id="cd02000">
    <property type="entry name" value="TPP_E1_PDC_ADC_BCADC"/>
    <property type="match status" value="1"/>
</dbReference>